<dbReference type="Gene3D" id="3.30.230.70">
    <property type="entry name" value="GHMP Kinase, N-terminal domain"/>
    <property type="match status" value="1"/>
</dbReference>
<evidence type="ECO:0000256" key="1">
    <source>
        <dbReference type="ARBA" id="ARBA00012416"/>
    </source>
</evidence>
<feature type="domain" description="Exoribonuclease phosphorolytic" evidence="5">
    <location>
        <begin position="15"/>
        <end position="146"/>
    </location>
</feature>
<dbReference type="EC" id="2.7.7.8" evidence="1"/>
<sequence length="196" mass="21311">MQEKKIVKIEKEIGGRTLTLEAGRVAKRSDGAVLVQYEETIVLVTVVISSTTQEERDFIPLVVDYRERAYAAGKIPGGFFKREGRPSDGEILASRLIDRSIRPLLPKELRNEVQIIATVLSASESSQPPALAIIGASGALSISGFPYIQPIGAVRVGMLRGEFTINPTDSQLKESELDLVVTGTKEGIMMVEGEAR</sequence>
<dbReference type="InterPro" id="IPR015847">
    <property type="entry name" value="ExoRNase_PH_dom2"/>
</dbReference>
<dbReference type="AlphaFoldDB" id="A0A523T9X7"/>
<dbReference type="GO" id="GO:0006402">
    <property type="term" value="P:mRNA catabolic process"/>
    <property type="evidence" value="ECO:0007669"/>
    <property type="project" value="InterPro"/>
</dbReference>
<dbReference type="GO" id="GO:0004654">
    <property type="term" value="F:polyribonucleotide nucleotidyltransferase activity"/>
    <property type="evidence" value="ECO:0007669"/>
    <property type="project" value="UniProtKB-EC"/>
</dbReference>
<keyword evidence="4" id="KW-0694">RNA-binding</keyword>
<dbReference type="InterPro" id="IPR027408">
    <property type="entry name" value="PNPase/RNase_PH_dom_sf"/>
</dbReference>
<dbReference type="Pfam" id="PF03725">
    <property type="entry name" value="RNase_PH_C"/>
    <property type="match status" value="1"/>
</dbReference>
<dbReference type="SUPFAM" id="SSF54211">
    <property type="entry name" value="Ribosomal protein S5 domain 2-like"/>
    <property type="match status" value="1"/>
</dbReference>
<dbReference type="Proteomes" id="UP000316517">
    <property type="component" value="Unassembled WGS sequence"/>
</dbReference>
<evidence type="ECO:0000256" key="4">
    <source>
        <dbReference type="ARBA" id="ARBA00022884"/>
    </source>
</evidence>
<dbReference type="Pfam" id="PF01138">
    <property type="entry name" value="RNase_PH"/>
    <property type="match status" value="1"/>
</dbReference>
<evidence type="ECO:0000313" key="8">
    <source>
        <dbReference type="Proteomes" id="UP000316517"/>
    </source>
</evidence>
<evidence type="ECO:0000256" key="2">
    <source>
        <dbReference type="ARBA" id="ARBA00022679"/>
    </source>
</evidence>
<dbReference type="InterPro" id="IPR001247">
    <property type="entry name" value="ExoRNase_PH_dom1"/>
</dbReference>
<reference evidence="7 8" key="1">
    <citation type="submission" date="2019-03" db="EMBL/GenBank/DDBJ databases">
        <title>Metabolic potential of uncultured bacteria and archaea associated with petroleum seepage in deep-sea sediments.</title>
        <authorList>
            <person name="Dong X."/>
            <person name="Hubert C."/>
        </authorList>
    </citation>
    <scope>NUCLEOTIDE SEQUENCE [LARGE SCALE GENOMIC DNA]</scope>
    <source>
        <strain evidence="7">E44_bin3</strain>
    </source>
</reference>
<protein>
    <recommendedName>
        <fullName evidence="1">polyribonucleotide nucleotidyltransferase</fullName>
        <ecNumber evidence="1">2.7.7.8</ecNumber>
    </recommendedName>
</protein>
<proteinExistence type="predicted"/>
<dbReference type="InterPro" id="IPR012162">
    <property type="entry name" value="PNPase"/>
</dbReference>
<gene>
    <name evidence="7" type="ORF">E3J68_04630</name>
</gene>
<dbReference type="PANTHER" id="PTHR11252">
    <property type="entry name" value="POLYRIBONUCLEOTIDE NUCLEOTIDYLTRANSFERASE"/>
    <property type="match status" value="1"/>
</dbReference>
<dbReference type="PANTHER" id="PTHR11252:SF0">
    <property type="entry name" value="POLYRIBONUCLEOTIDE NUCLEOTIDYLTRANSFERASE 1, MITOCHONDRIAL"/>
    <property type="match status" value="1"/>
</dbReference>
<dbReference type="InterPro" id="IPR036345">
    <property type="entry name" value="ExoRNase_PH_dom2_sf"/>
</dbReference>
<comment type="caution">
    <text evidence="7">The sequence shown here is derived from an EMBL/GenBank/DDBJ whole genome shotgun (WGS) entry which is preliminary data.</text>
</comment>
<organism evidence="7 8">
    <name type="scientific">Aerophobetes bacterium</name>
    <dbReference type="NCBI Taxonomy" id="2030807"/>
    <lineage>
        <taxon>Bacteria</taxon>
        <taxon>Candidatus Aerophobota</taxon>
    </lineage>
</organism>
<dbReference type="InterPro" id="IPR020568">
    <property type="entry name" value="Ribosomal_Su5_D2-typ_SF"/>
</dbReference>
<feature type="non-terminal residue" evidence="7">
    <location>
        <position position="196"/>
    </location>
</feature>
<dbReference type="GO" id="GO:0005829">
    <property type="term" value="C:cytosol"/>
    <property type="evidence" value="ECO:0007669"/>
    <property type="project" value="TreeGrafter"/>
</dbReference>
<name>A0A523T9X7_UNCAE</name>
<dbReference type="SUPFAM" id="SSF55666">
    <property type="entry name" value="Ribonuclease PH domain 2-like"/>
    <property type="match status" value="1"/>
</dbReference>
<evidence type="ECO:0000313" key="7">
    <source>
        <dbReference type="EMBL" id="TET27124.1"/>
    </source>
</evidence>
<evidence type="ECO:0000256" key="3">
    <source>
        <dbReference type="ARBA" id="ARBA00022695"/>
    </source>
</evidence>
<keyword evidence="2 7" id="KW-0808">Transferase</keyword>
<dbReference type="GO" id="GO:0003723">
    <property type="term" value="F:RNA binding"/>
    <property type="evidence" value="ECO:0007669"/>
    <property type="project" value="UniProtKB-KW"/>
</dbReference>
<evidence type="ECO:0000259" key="6">
    <source>
        <dbReference type="Pfam" id="PF03725"/>
    </source>
</evidence>
<feature type="domain" description="Exoribonuclease phosphorolytic" evidence="6">
    <location>
        <begin position="150"/>
        <end position="195"/>
    </location>
</feature>
<dbReference type="FunFam" id="3.30.230.70:FF:000001">
    <property type="entry name" value="Polyribonucleotide nucleotidyltransferase"/>
    <property type="match status" value="1"/>
</dbReference>
<accession>A0A523T9X7</accession>
<dbReference type="EMBL" id="SOJT01000204">
    <property type="protein sequence ID" value="TET27124.1"/>
    <property type="molecule type" value="Genomic_DNA"/>
</dbReference>
<evidence type="ECO:0000259" key="5">
    <source>
        <dbReference type="Pfam" id="PF01138"/>
    </source>
</evidence>
<dbReference type="GO" id="GO:0000175">
    <property type="term" value="F:3'-5'-RNA exonuclease activity"/>
    <property type="evidence" value="ECO:0007669"/>
    <property type="project" value="TreeGrafter"/>
</dbReference>
<keyword evidence="3" id="KW-0548">Nucleotidyltransferase</keyword>